<feature type="chain" id="PRO_5034063591" evidence="6">
    <location>
        <begin position="24"/>
        <end position="669"/>
    </location>
</feature>
<reference evidence="8 9" key="1">
    <citation type="submission" date="2016-10" db="EMBL/GenBank/DDBJ databases">
        <authorList>
            <person name="Varghese N."/>
            <person name="Submissions S."/>
        </authorList>
    </citation>
    <scope>NUCLEOTIDE SEQUENCE [LARGE SCALE GENOMIC DNA]</scope>
    <source>
        <strain evidence="8 9">DSM 29073</strain>
    </source>
</reference>
<dbReference type="SUPFAM" id="SSF51905">
    <property type="entry name" value="FAD/NAD(P)-binding domain"/>
    <property type="match status" value="1"/>
</dbReference>
<dbReference type="Gene3D" id="3.50.50.60">
    <property type="entry name" value="FAD/NAD(P)-binding domain"/>
    <property type="match status" value="1"/>
</dbReference>
<dbReference type="PANTHER" id="PTHR43498:SF1">
    <property type="entry name" value="COB--COM HETERODISULFIDE REDUCTASE IRON-SULFUR SUBUNIT A"/>
    <property type="match status" value="1"/>
</dbReference>
<evidence type="ECO:0000313" key="8">
    <source>
        <dbReference type="EMBL" id="SEG19485.1"/>
    </source>
</evidence>
<evidence type="ECO:0000256" key="6">
    <source>
        <dbReference type="SAM" id="SignalP"/>
    </source>
</evidence>
<evidence type="ECO:0000313" key="9">
    <source>
        <dbReference type="Proteomes" id="UP000236725"/>
    </source>
</evidence>
<dbReference type="AlphaFoldDB" id="A0A8G2F5A7"/>
<evidence type="ECO:0000256" key="5">
    <source>
        <dbReference type="ARBA" id="ARBA00023014"/>
    </source>
</evidence>
<evidence type="ECO:0000256" key="2">
    <source>
        <dbReference type="ARBA" id="ARBA00022723"/>
    </source>
</evidence>
<evidence type="ECO:0000256" key="3">
    <source>
        <dbReference type="ARBA" id="ARBA00023002"/>
    </source>
</evidence>
<name>A0A8G2F5A7_9BACT</name>
<dbReference type="GO" id="GO:0046872">
    <property type="term" value="F:metal ion binding"/>
    <property type="evidence" value="ECO:0007669"/>
    <property type="project" value="UniProtKB-KW"/>
</dbReference>
<dbReference type="Proteomes" id="UP000236725">
    <property type="component" value="Unassembled WGS sequence"/>
</dbReference>
<keyword evidence="4" id="KW-0408">Iron</keyword>
<dbReference type="GO" id="GO:0051539">
    <property type="term" value="F:4 iron, 4 sulfur cluster binding"/>
    <property type="evidence" value="ECO:0007669"/>
    <property type="project" value="UniProtKB-KW"/>
</dbReference>
<keyword evidence="3" id="KW-0560">Oxidoreductase</keyword>
<dbReference type="RefSeq" id="WP_103984174.1">
    <property type="nucleotide sequence ID" value="NZ_FNVS01000019.1"/>
</dbReference>
<sequence length="669" mass="75074">MIQKMISSCLLLVCLFISCNSHETNGDIKKYDVCVYGGTASGVIAAYSAKKMGKSVVIIEPGKYLGGMTTGGLGATDIGNKFAITGLARKFYRDLGRYYGKFEQWRFAPSAAFKLMDQYVKDANIDVIYYRRIVEANVVNTVIKSIALEDSRYPDEGELLQIEAKQYIDCSYEGDLMAKSGVSYFIGREDNGKYDETLNGSQMSIWHQFPDGVDPYRVEGDPKSGLCWGIQNQKLNEIGKGDQLIQAYNFRLCLSDDKNNSRPFVKPDNYDPDKYELLARAMKKMDSNIANYLLIKDVGVNEGKYDVNNKGPLSTDMIGMNYDYPDGNYETRERIWQEHVDYTKGLMYFLTHDERVPIELRNEVLKYGWAKDEFVDNGNFPTQLYIREARRMNGEYIMTQKNCMGEESVGDAIGMAAYGMDSHNCQRVVVNGMVKNEGDVEYHGFQPYFISYKSITPKREECSNLLVPVCVSSSHIAYGSIRMEPVFMVLGQSAGVAATLAIDQKCRVQEIDVTKLRNILKDNPYLDGSIAEILVDDADIDKISRSGGWSKQIGAHYKNSFLWSPNTGGSSHLSFKPVVKEASVYEVYFYCTNISDDSMPGKMVFEIQCKDGKKMAEIDPKLSKTSWVSLGKYSFEKGFGNSIIKILGDASTGPIFADAILLVPVESDK</sequence>
<protein>
    <submittedName>
        <fullName evidence="8">FAD dependent oxidoreductase</fullName>
    </submittedName>
</protein>
<dbReference type="Pfam" id="PF25275">
    <property type="entry name" value="Golvesin_C"/>
    <property type="match status" value="1"/>
</dbReference>
<organism evidence="8 9">
    <name type="scientific">Parabacteroides chinchillae</name>
    <dbReference type="NCBI Taxonomy" id="871327"/>
    <lineage>
        <taxon>Bacteria</taxon>
        <taxon>Pseudomonadati</taxon>
        <taxon>Bacteroidota</taxon>
        <taxon>Bacteroidia</taxon>
        <taxon>Bacteroidales</taxon>
        <taxon>Tannerellaceae</taxon>
        <taxon>Parabacteroides</taxon>
    </lineage>
</organism>
<dbReference type="GO" id="GO:0016491">
    <property type="term" value="F:oxidoreductase activity"/>
    <property type="evidence" value="ECO:0007669"/>
    <property type="project" value="UniProtKB-KW"/>
</dbReference>
<evidence type="ECO:0000256" key="1">
    <source>
        <dbReference type="ARBA" id="ARBA00022485"/>
    </source>
</evidence>
<feature type="domain" description="Golvesin/Xly CBD-like" evidence="7">
    <location>
        <begin position="533"/>
        <end position="663"/>
    </location>
</feature>
<keyword evidence="6" id="KW-0732">Signal</keyword>
<dbReference type="InterPro" id="IPR033803">
    <property type="entry name" value="CBD-like_Golvesin-Xly"/>
</dbReference>
<comment type="caution">
    <text evidence="8">The sequence shown here is derived from an EMBL/GenBank/DDBJ whole genome shotgun (WGS) entry which is preliminary data.</text>
</comment>
<dbReference type="PANTHER" id="PTHR43498">
    <property type="entry name" value="FERREDOXIN:COB-COM HETERODISULFIDE REDUCTASE SUBUNIT A"/>
    <property type="match status" value="1"/>
</dbReference>
<accession>A0A8G2F5A7</accession>
<evidence type="ECO:0000259" key="7">
    <source>
        <dbReference type="Pfam" id="PF25275"/>
    </source>
</evidence>
<keyword evidence="2" id="KW-0479">Metal-binding</keyword>
<dbReference type="InterPro" id="IPR036188">
    <property type="entry name" value="FAD/NAD-bd_sf"/>
</dbReference>
<gene>
    <name evidence="8" type="ORF">SAMN05444001_11946</name>
</gene>
<proteinExistence type="predicted"/>
<dbReference type="Pfam" id="PF12831">
    <property type="entry name" value="FAD_oxidored"/>
    <property type="match status" value="1"/>
</dbReference>
<keyword evidence="9" id="KW-1185">Reference proteome</keyword>
<evidence type="ECO:0000256" key="4">
    <source>
        <dbReference type="ARBA" id="ARBA00023004"/>
    </source>
</evidence>
<feature type="signal peptide" evidence="6">
    <location>
        <begin position="1"/>
        <end position="23"/>
    </location>
</feature>
<keyword evidence="1" id="KW-0004">4Fe-4S</keyword>
<dbReference type="InterPro" id="IPR039650">
    <property type="entry name" value="HdrA-like"/>
</dbReference>
<dbReference type="PROSITE" id="PS51257">
    <property type="entry name" value="PROKAR_LIPOPROTEIN"/>
    <property type="match status" value="1"/>
</dbReference>
<keyword evidence="5" id="KW-0411">Iron-sulfur</keyword>
<dbReference type="EMBL" id="FNVS01000019">
    <property type="protein sequence ID" value="SEG19485.1"/>
    <property type="molecule type" value="Genomic_DNA"/>
</dbReference>